<comment type="caution">
    <text evidence="2">The sequence shown here is derived from an EMBL/GenBank/DDBJ whole genome shotgun (WGS) entry which is preliminary data.</text>
</comment>
<feature type="region of interest" description="Disordered" evidence="1">
    <location>
        <begin position="38"/>
        <end position="72"/>
    </location>
</feature>
<evidence type="ECO:0000313" key="2">
    <source>
        <dbReference type="EMBL" id="TNN68674.1"/>
    </source>
</evidence>
<gene>
    <name evidence="2" type="ORF">EYF80_021083</name>
</gene>
<feature type="region of interest" description="Disordered" evidence="1">
    <location>
        <begin position="168"/>
        <end position="190"/>
    </location>
</feature>
<sequence length="465" mass="51437">MSNTWRKRRNLTHQLQLPVSARKAPCPEHWSMQDALGLSHPGPPHPTKQWHSPWTHTPRPEHVGSRQSTERMQVPTMQVPWLLHVTSMHWLAAEALRQNLQNKEHLVLHNGLEMFPQQGRPRALTYGGGETARCQMPESMYWMKPVSCEVMGARLLCIATGPSRPWTSWARSRRPSKSSTKSNCGQTRGELKAGREKVLRGRGRGGGEYTVLEGDVAVEQPVVLRAAGVLTTGRTLGGDRAVCGRGAWVTPRCVVAPVQGVNGGRMVLMIGCEVVVVVVRWPSPRGEPGCTEIQHWPTPRCFALRNANTGRLQCLRSCSSVWQRAPTGILSRKKPLRESQGPQGNTCCTKGPQASASSLVVISTDSFPKSSSTHIPVCPASATPIHPVHSTSSRRRDCVPRYPAKDSICFDFSVTNGRMHQTGNSRAPRLRDGLTYSSLKFNSADQRRSAFYEGHLSLIVQRVSR</sequence>
<organism evidence="2 3">
    <name type="scientific">Liparis tanakae</name>
    <name type="common">Tanaka's snailfish</name>
    <dbReference type="NCBI Taxonomy" id="230148"/>
    <lineage>
        <taxon>Eukaryota</taxon>
        <taxon>Metazoa</taxon>
        <taxon>Chordata</taxon>
        <taxon>Craniata</taxon>
        <taxon>Vertebrata</taxon>
        <taxon>Euteleostomi</taxon>
        <taxon>Actinopterygii</taxon>
        <taxon>Neopterygii</taxon>
        <taxon>Teleostei</taxon>
        <taxon>Neoteleostei</taxon>
        <taxon>Acanthomorphata</taxon>
        <taxon>Eupercaria</taxon>
        <taxon>Perciformes</taxon>
        <taxon>Cottioidei</taxon>
        <taxon>Cottales</taxon>
        <taxon>Liparidae</taxon>
        <taxon>Liparis</taxon>
    </lineage>
</organism>
<dbReference type="AlphaFoldDB" id="A0A4Z2HUI6"/>
<dbReference type="Proteomes" id="UP000314294">
    <property type="component" value="Unassembled WGS sequence"/>
</dbReference>
<evidence type="ECO:0000313" key="3">
    <source>
        <dbReference type="Proteomes" id="UP000314294"/>
    </source>
</evidence>
<reference evidence="2 3" key="1">
    <citation type="submission" date="2019-03" db="EMBL/GenBank/DDBJ databases">
        <title>First draft genome of Liparis tanakae, snailfish: a comprehensive survey of snailfish specific genes.</title>
        <authorList>
            <person name="Kim W."/>
            <person name="Song I."/>
            <person name="Jeong J.-H."/>
            <person name="Kim D."/>
            <person name="Kim S."/>
            <person name="Ryu S."/>
            <person name="Song J.Y."/>
            <person name="Lee S.K."/>
        </authorList>
    </citation>
    <scope>NUCLEOTIDE SEQUENCE [LARGE SCALE GENOMIC DNA]</scope>
    <source>
        <tissue evidence="2">Muscle</tissue>
    </source>
</reference>
<accession>A0A4Z2HUI6</accession>
<evidence type="ECO:0000256" key="1">
    <source>
        <dbReference type="SAM" id="MobiDB-lite"/>
    </source>
</evidence>
<dbReference type="EMBL" id="SRLO01000186">
    <property type="protein sequence ID" value="TNN68674.1"/>
    <property type="molecule type" value="Genomic_DNA"/>
</dbReference>
<proteinExistence type="predicted"/>
<keyword evidence="3" id="KW-1185">Reference proteome</keyword>
<name>A0A4Z2HUI6_9TELE</name>
<protein>
    <submittedName>
        <fullName evidence="2">Uncharacterized protein</fullName>
    </submittedName>
</protein>